<dbReference type="SUPFAM" id="SSF49785">
    <property type="entry name" value="Galactose-binding domain-like"/>
    <property type="match status" value="1"/>
</dbReference>
<organism evidence="4 5">
    <name type="scientific">Vibrio mytili</name>
    <dbReference type="NCBI Taxonomy" id="50718"/>
    <lineage>
        <taxon>Bacteria</taxon>
        <taxon>Pseudomonadati</taxon>
        <taxon>Pseudomonadota</taxon>
        <taxon>Gammaproteobacteria</taxon>
        <taxon>Vibrionales</taxon>
        <taxon>Vibrionaceae</taxon>
        <taxon>Vibrio</taxon>
    </lineage>
</organism>
<feature type="compositionally biased region" description="Low complexity" evidence="1">
    <location>
        <begin position="217"/>
        <end position="228"/>
    </location>
</feature>
<accession>A0A0C3EDD1</accession>
<protein>
    <recommendedName>
        <fullName evidence="3">ExoP galactose-binding-like domain-containing protein</fullName>
    </recommendedName>
</protein>
<feature type="chain" id="PRO_5002164032" description="ExoP galactose-binding-like domain-containing protein" evidence="2">
    <location>
        <begin position="20"/>
        <end position="420"/>
    </location>
</feature>
<dbReference type="Proteomes" id="UP000031977">
    <property type="component" value="Unassembled WGS sequence"/>
</dbReference>
<dbReference type="AlphaFoldDB" id="A0A0C3EDD1"/>
<feature type="domain" description="ExoP galactose-binding-like" evidence="3">
    <location>
        <begin position="53"/>
        <end position="204"/>
    </location>
</feature>
<evidence type="ECO:0000313" key="4">
    <source>
        <dbReference type="EMBL" id="KIN12473.1"/>
    </source>
</evidence>
<feature type="signal peptide" evidence="2">
    <location>
        <begin position="1"/>
        <end position="19"/>
    </location>
</feature>
<evidence type="ECO:0000313" key="5">
    <source>
        <dbReference type="Proteomes" id="UP000031977"/>
    </source>
</evidence>
<evidence type="ECO:0000256" key="2">
    <source>
        <dbReference type="SAM" id="SignalP"/>
    </source>
</evidence>
<proteinExistence type="predicted"/>
<dbReference type="STRING" id="50718.SU60_01460"/>
<gene>
    <name evidence="4" type="ORF">SU60_01460</name>
</gene>
<dbReference type="InterPro" id="IPR041443">
    <property type="entry name" value="Exop_C"/>
</dbReference>
<dbReference type="RefSeq" id="WP_041153984.1">
    <property type="nucleotide sequence ID" value="NZ_CBCRVP010000022.1"/>
</dbReference>
<keyword evidence="5" id="KW-1185">Reference proteome</keyword>
<keyword evidence="2" id="KW-0732">Signal</keyword>
<dbReference type="EMBL" id="JXOK01000004">
    <property type="protein sequence ID" value="KIN12473.1"/>
    <property type="molecule type" value="Genomic_DNA"/>
</dbReference>
<dbReference type="PROSITE" id="PS51257">
    <property type="entry name" value="PROKAR_LIPOPROTEIN"/>
    <property type="match status" value="1"/>
</dbReference>
<dbReference type="Pfam" id="PF18559">
    <property type="entry name" value="Exop_C"/>
    <property type="match status" value="1"/>
</dbReference>
<feature type="region of interest" description="Disordered" evidence="1">
    <location>
        <begin position="217"/>
        <end position="244"/>
    </location>
</feature>
<comment type="caution">
    <text evidence="4">The sequence shown here is derived from an EMBL/GenBank/DDBJ whole genome shotgun (WGS) entry which is preliminary data.</text>
</comment>
<evidence type="ECO:0000256" key="1">
    <source>
        <dbReference type="SAM" id="MobiDB-lite"/>
    </source>
</evidence>
<reference evidence="4 5" key="1">
    <citation type="submission" date="2015-01" db="EMBL/GenBank/DDBJ databases">
        <title>Draft genome of Vibrio mytili type strain CAIM 528.</title>
        <authorList>
            <person name="Gonzalez-Castillo A."/>
            <person name="Gomez-Gil B."/>
            <person name="Enciso-Ibarra J."/>
        </authorList>
    </citation>
    <scope>NUCLEOTIDE SEQUENCE [LARGE SCALE GENOMIC DNA]</scope>
    <source>
        <strain evidence="4 5">CAIM 528</strain>
    </source>
</reference>
<dbReference type="Gene3D" id="2.60.120.430">
    <property type="entry name" value="Galactose-binding lectin"/>
    <property type="match status" value="2"/>
</dbReference>
<evidence type="ECO:0000259" key="3">
    <source>
        <dbReference type="Pfam" id="PF18559"/>
    </source>
</evidence>
<name>A0A0C3EDD1_9VIBR</name>
<sequence>MKKISKKFILLPLIPMAMAISGCHSDNDDNQADVSGGDDLKLFGVDAMAGISPWIQSENDGWKVVEVSETQASLADINAVLINNNGESDTADIQVTGTGSHLFMLKSEAATDLSGYQTGYLEFKVRAKSDAPESMVVSIDNEWPNRSSLELSNPLIGSGEWETLSVPVTCLKPFDGATAVDFTQVGTPFHLDVKESFDFEVTDVTYRLTTDQETVVDADSCASTSDSNSDSDGDSNNDVELGVNNAPALNSGDAALYYSGDISQAQDYSSAYPLNSFGFVVTEENQVVNVSSSENGGVFLGNDDSDMDFSAYQDDLVSLDLKVKSYGETNGLQIRMDGVTEDFGLFFTVDNVIVPSDDEWYRCQIPVASIIPQSNLTQVKKAIYISGPWDSMNNLEFSFANVSIEGKGDSYDPSSPCRKL</sequence>
<dbReference type="OrthoDB" id="5846466at2"/>
<dbReference type="InterPro" id="IPR008979">
    <property type="entry name" value="Galactose-bd-like_sf"/>
</dbReference>